<accession>A0A6P7U0G7</accession>
<evidence type="ECO:0000313" key="2">
    <source>
        <dbReference type="Proteomes" id="UP000515154"/>
    </source>
</evidence>
<sequence length="197" mass="23114">MSGFRSEGNKMEFVNRFCTLQEPKSFLHPDDVKIIHLLMQNTHLSVKLGKCFSNFFRASRGVPQGVSLFSALFVVYLEAALREFRALVGNNYEEMIYADDLDFVFEKIQTLQHIFNKLPYVFSKWFLSVNSNKTKFTMLTRIDRRSDESWRRQMKLGSHLGDSEDVTRRKILAMDALTKYRLYGITKNKIKYQAQDI</sequence>
<evidence type="ECO:0000313" key="3">
    <source>
        <dbReference type="RefSeq" id="XP_029657493.1"/>
    </source>
</evidence>
<dbReference type="RefSeq" id="XP_029657493.1">
    <property type="nucleotide sequence ID" value="XM_029801633.1"/>
</dbReference>
<organism evidence="2 3">
    <name type="scientific">Octopus sinensis</name>
    <name type="common">East Asian common octopus</name>
    <dbReference type="NCBI Taxonomy" id="2607531"/>
    <lineage>
        <taxon>Eukaryota</taxon>
        <taxon>Metazoa</taxon>
        <taxon>Spiralia</taxon>
        <taxon>Lophotrochozoa</taxon>
        <taxon>Mollusca</taxon>
        <taxon>Cephalopoda</taxon>
        <taxon>Coleoidea</taxon>
        <taxon>Octopodiformes</taxon>
        <taxon>Octopoda</taxon>
        <taxon>Incirrata</taxon>
        <taxon>Octopodidae</taxon>
        <taxon>Octopus</taxon>
    </lineage>
</organism>
<gene>
    <name evidence="3" type="primary">LOC115231660</name>
</gene>
<dbReference type="InterPro" id="IPR000477">
    <property type="entry name" value="RT_dom"/>
</dbReference>
<name>A0A6P7U0G7_9MOLL</name>
<protein>
    <submittedName>
        <fullName evidence="3">Uncharacterized protein LOC115231660</fullName>
    </submittedName>
</protein>
<dbReference type="PROSITE" id="PS50878">
    <property type="entry name" value="RT_POL"/>
    <property type="match status" value="1"/>
</dbReference>
<proteinExistence type="predicted"/>
<dbReference type="Pfam" id="PF00078">
    <property type="entry name" value="RVT_1"/>
    <property type="match status" value="1"/>
</dbReference>
<dbReference type="Proteomes" id="UP000515154">
    <property type="component" value="Unplaced"/>
</dbReference>
<dbReference type="AlphaFoldDB" id="A0A6P7U0G7"/>
<evidence type="ECO:0000259" key="1">
    <source>
        <dbReference type="PROSITE" id="PS50878"/>
    </source>
</evidence>
<dbReference type="KEGG" id="osn:115231660"/>
<feature type="domain" description="Reverse transcriptase" evidence="1">
    <location>
        <begin position="1"/>
        <end position="160"/>
    </location>
</feature>
<reference evidence="3" key="1">
    <citation type="submission" date="2025-08" db="UniProtKB">
        <authorList>
            <consortium name="RefSeq"/>
        </authorList>
    </citation>
    <scope>IDENTIFICATION</scope>
</reference>
<keyword evidence="2" id="KW-1185">Reference proteome</keyword>